<dbReference type="NCBIfam" id="TIGR00640">
    <property type="entry name" value="acid_CoA_mut_C"/>
    <property type="match status" value="1"/>
</dbReference>
<dbReference type="GO" id="GO:0031419">
    <property type="term" value="F:cobalamin binding"/>
    <property type="evidence" value="ECO:0007669"/>
    <property type="project" value="UniProtKB-KW"/>
</dbReference>
<comment type="cofactor">
    <cofactor evidence="1">
        <name>adenosylcob(III)alamin</name>
        <dbReference type="ChEBI" id="CHEBI:18408"/>
    </cofactor>
</comment>
<dbReference type="AlphaFoldDB" id="A0A5J5K9J0"/>
<comment type="caution">
    <text evidence="7">The sequence shown here is derived from an EMBL/GenBank/DDBJ whole genome shotgun (WGS) entry which is preliminary data.</text>
</comment>
<gene>
    <name evidence="7" type="ORF">F5972_00525</name>
</gene>
<keyword evidence="4" id="KW-0413">Isomerase</keyword>
<dbReference type="InterPro" id="IPR006158">
    <property type="entry name" value="Cobalamin-bd"/>
</dbReference>
<dbReference type="EMBL" id="VYTZ01000001">
    <property type="protein sequence ID" value="KAA9381372.1"/>
    <property type="molecule type" value="Genomic_DNA"/>
</dbReference>
<dbReference type="PROSITE" id="PS51332">
    <property type="entry name" value="B12_BINDING"/>
    <property type="match status" value="1"/>
</dbReference>
<dbReference type="SUPFAM" id="SSF52242">
    <property type="entry name" value="Cobalamin (vitamin B12)-binding domain"/>
    <property type="match status" value="1"/>
</dbReference>
<reference evidence="7 8" key="1">
    <citation type="submission" date="2019-09" db="EMBL/GenBank/DDBJ databases">
        <title>Screening of Novel Bioactive Compounds from Soil-Associated.</title>
        <authorList>
            <person name="Gong X."/>
        </authorList>
    </citation>
    <scope>NUCLEOTIDE SEQUENCE [LARGE SCALE GENOMIC DNA]</scope>
    <source>
        <strain evidence="7 8">Gxj-6</strain>
    </source>
</reference>
<dbReference type="GO" id="GO:0046872">
    <property type="term" value="F:metal ion binding"/>
    <property type="evidence" value="ECO:0007669"/>
    <property type="project" value="UniProtKB-KW"/>
</dbReference>
<proteinExistence type="predicted"/>
<evidence type="ECO:0000313" key="7">
    <source>
        <dbReference type="EMBL" id="KAA9381372.1"/>
    </source>
</evidence>
<evidence type="ECO:0000256" key="4">
    <source>
        <dbReference type="ARBA" id="ARBA00023235"/>
    </source>
</evidence>
<keyword evidence="8" id="KW-1185">Reference proteome</keyword>
<dbReference type="InterPro" id="IPR036724">
    <property type="entry name" value="Cobalamin-bd_sf"/>
</dbReference>
<evidence type="ECO:0000256" key="1">
    <source>
        <dbReference type="ARBA" id="ARBA00001922"/>
    </source>
</evidence>
<evidence type="ECO:0000313" key="8">
    <source>
        <dbReference type="Proteomes" id="UP000327011"/>
    </source>
</evidence>
<dbReference type="InterPro" id="IPR006159">
    <property type="entry name" value="Acid_CoA_mut_C"/>
</dbReference>
<organism evidence="7 8">
    <name type="scientific">Microbispora cellulosiformans</name>
    <dbReference type="NCBI Taxonomy" id="2614688"/>
    <lineage>
        <taxon>Bacteria</taxon>
        <taxon>Bacillati</taxon>
        <taxon>Actinomycetota</taxon>
        <taxon>Actinomycetes</taxon>
        <taxon>Streptosporangiales</taxon>
        <taxon>Streptosporangiaceae</taxon>
        <taxon>Microbispora</taxon>
    </lineage>
</organism>
<dbReference type="Gene3D" id="3.40.50.280">
    <property type="entry name" value="Cobalamin-binding domain"/>
    <property type="match status" value="1"/>
</dbReference>
<evidence type="ECO:0000259" key="6">
    <source>
        <dbReference type="PROSITE" id="PS51332"/>
    </source>
</evidence>
<dbReference type="Pfam" id="PF02310">
    <property type="entry name" value="B12-binding"/>
    <property type="match status" value="1"/>
</dbReference>
<evidence type="ECO:0000256" key="2">
    <source>
        <dbReference type="ARBA" id="ARBA00022628"/>
    </source>
</evidence>
<sequence>MGVPVVAGELSGRKGVVAKLGMDAHWRGAIVVCNGLREAGMDVVYLGHTTPADLVAAVRRERPDMVGLSSLSGNHLQECRRLMSALGAEGLGDLRVVVGGTIPAEDRDTLLALGVDQIFGTGSRLDVIVDEVAALLDK</sequence>
<evidence type="ECO:0000256" key="5">
    <source>
        <dbReference type="ARBA" id="ARBA00023285"/>
    </source>
</evidence>
<dbReference type="GO" id="GO:0016853">
    <property type="term" value="F:isomerase activity"/>
    <property type="evidence" value="ECO:0007669"/>
    <property type="project" value="UniProtKB-KW"/>
</dbReference>
<dbReference type="PANTHER" id="PTHR48101:SF1">
    <property type="entry name" value="METHYLMALONYL-COA MUTASE, LARGE SUBUNIT"/>
    <property type="match status" value="1"/>
</dbReference>
<protein>
    <submittedName>
        <fullName evidence="7">Methylmalonyl-CoA mutase</fullName>
    </submittedName>
</protein>
<feature type="domain" description="B12-binding" evidence="6">
    <location>
        <begin position="12"/>
        <end position="138"/>
    </location>
</feature>
<name>A0A5J5K9J0_9ACTN</name>
<keyword evidence="3" id="KW-0479">Metal-binding</keyword>
<accession>A0A5J5K9J0</accession>
<evidence type="ECO:0000256" key="3">
    <source>
        <dbReference type="ARBA" id="ARBA00022723"/>
    </source>
</evidence>
<keyword evidence="5" id="KW-0170">Cobalt</keyword>
<keyword evidence="2" id="KW-0846">Cobalamin</keyword>
<dbReference type="Proteomes" id="UP000327011">
    <property type="component" value="Unassembled WGS sequence"/>
</dbReference>
<dbReference type="PANTHER" id="PTHR48101">
    <property type="entry name" value="METHYLMALONYL-COA MUTASE, MITOCHONDRIAL-RELATED"/>
    <property type="match status" value="1"/>
</dbReference>